<keyword evidence="2" id="KW-1185">Reference proteome</keyword>
<dbReference type="AlphaFoldDB" id="A0A4P9W9G9"/>
<protein>
    <submittedName>
        <fullName evidence="1">Uncharacterized protein</fullName>
    </submittedName>
</protein>
<name>A0A4P9W9G9_9FUNG</name>
<evidence type="ECO:0000313" key="2">
    <source>
        <dbReference type="Proteomes" id="UP000269721"/>
    </source>
</evidence>
<organism evidence="1 2">
    <name type="scientific">Blyttiomyces helicus</name>
    <dbReference type="NCBI Taxonomy" id="388810"/>
    <lineage>
        <taxon>Eukaryota</taxon>
        <taxon>Fungi</taxon>
        <taxon>Fungi incertae sedis</taxon>
        <taxon>Chytridiomycota</taxon>
        <taxon>Chytridiomycota incertae sedis</taxon>
        <taxon>Chytridiomycetes</taxon>
        <taxon>Chytridiomycetes incertae sedis</taxon>
        <taxon>Blyttiomyces</taxon>
    </lineage>
</organism>
<dbReference type="EMBL" id="KZ996230">
    <property type="protein sequence ID" value="RKO89199.1"/>
    <property type="molecule type" value="Genomic_DNA"/>
</dbReference>
<reference evidence="2" key="1">
    <citation type="journal article" date="2018" name="Nat. Microbiol.">
        <title>Leveraging single-cell genomics to expand the fungal tree of life.</title>
        <authorList>
            <person name="Ahrendt S.R."/>
            <person name="Quandt C.A."/>
            <person name="Ciobanu D."/>
            <person name="Clum A."/>
            <person name="Salamov A."/>
            <person name="Andreopoulos B."/>
            <person name="Cheng J.F."/>
            <person name="Woyke T."/>
            <person name="Pelin A."/>
            <person name="Henrissat B."/>
            <person name="Reynolds N.K."/>
            <person name="Benny G.L."/>
            <person name="Smith M.E."/>
            <person name="James T.Y."/>
            <person name="Grigoriev I.V."/>
        </authorList>
    </citation>
    <scope>NUCLEOTIDE SEQUENCE [LARGE SCALE GENOMIC DNA]</scope>
</reference>
<evidence type="ECO:0000313" key="1">
    <source>
        <dbReference type="EMBL" id="RKO89199.1"/>
    </source>
</evidence>
<dbReference type="Proteomes" id="UP000269721">
    <property type="component" value="Unassembled WGS sequence"/>
</dbReference>
<sequence>MSLPDTSRITDALEKTTYPACDHQPSPLLDSVISKNDQTTAINCLLDQKAAYSVAVAQWNVQHVTFQQHRIPPRQYYQEYQHQSRQQQQQRYRATPTRCRKNVQNGTSHTHNHNINIRDIDQRLCSLEKTIDNGANRTNRHIRNVNDNLHVTMHRNVIALNRRIDALHSLHFNDQQRIDLLEKSLRHLRHQKAALNNIIDSLHMDIAKYASFNEIVSDVSARRLCFAHLHLLIRTTKCNTSNLISVDTPTIFPRVGFFRDRHASVYVKQGHIEFLKRILGEKFPVVYLDQECRFGVAPFSLKMRSPSPVTTMSTISHDS</sequence>
<proteinExistence type="predicted"/>
<gene>
    <name evidence="1" type="ORF">BDK51DRAFT_45775</name>
</gene>
<accession>A0A4P9W9G9</accession>